<feature type="domain" description="Sulfatase N-terminal" evidence="3">
    <location>
        <begin position="1"/>
        <end position="221"/>
    </location>
</feature>
<dbReference type="Pfam" id="PF00884">
    <property type="entry name" value="Sulfatase"/>
    <property type="match status" value="1"/>
</dbReference>
<dbReference type="Gene3D" id="3.40.720.10">
    <property type="entry name" value="Alkaline Phosphatase, subunit A"/>
    <property type="match status" value="1"/>
</dbReference>
<dbReference type="SUPFAM" id="SSF53649">
    <property type="entry name" value="Alkaline phosphatase-like"/>
    <property type="match status" value="1"/>
</dbReference>
<comment type="caution">
    <text evidence="4">The sequence shown here is derived from an EMBL/GenBank/DDBJ whole genome shotgun (WGS) entry which is preliminary data.</text>
</comment>
<protein>
    <recommendedName>
        <fullName evidence="3">Sulfatase N-terminal domain-containing protein</fullName>
    </recommendedName>
</protein>
<dbReference type="InterPro" id="IPR017850">
    <property type="entry name" value="Alkaline_phosphatase_core_sf"/>
</dbReference>
<dbReference type="EMBL" id="BARU01039507">
    <property type="protein sequence ID" value="GAH81872.1"/>
    <property type="molecule type" value="Genomic_DNA"/>
</dbReference>
<dbReference type="GO" id="GO:0046872">
    <property type="term" value="F:metal ion binding"/>
    <property type="evidence" value="ECO:0007669"/>
    <property type="project" value="UniProtKB-KW"/>
</dbReference>
<dbReference type="GO" id="GO:0008484">
    <property type="term" value="F:sulfuric ester hydrolase activity"/>
    <property type="evidence" value="ECO:0007669"/>
    <property type="project" value="TreeGrafter"/>
</dbReference>
<dbReference type="PANTHER" id="PTHR45953">
    <property type="entry name" value="IDURONATE 2-SULFATASE"/>
    <property type="match status" value="1"/>
</dbReference>
<gene>
    <name evidence="4" type="ORF">S03H2_61226</name>
</gene>
<name>X1IJI4_9ZZZZ</name>
<feature type="non-terminal residue" evidence="4">
    <location>
        <position position="1"/>
    </location>
</feature>
<reference evidence="4" key="1">
    <citation type="journal article" date="2014" name="Front. Microbiol.">
        <title>High frequency of phylogenetically diverse reductive dehalogenase-homologous genes in deep subseafloor sedimentary metagenomes.</title>
        <authorList>
            <person name="Kawai M."/>
            <person name="Futagami T."/>
            <person name="Toyoda A."/>
            <person name="Takaki Y."/>
            <person name="Nishi S."/>
            <person name="Hori S."/>
            <person name="Arai W."/>
            <person name="Tsubouchi T."/>
            <person name="Morono Y."/>
            <person name="Uchiyama I."/>
            <person name="Ito T."/>
            <person name="Fujiyama A."/>
            <person name="Inagaki F."/>
            <person name="Takami H."/>
        </authorList>
    </citation>
    <scope>NUCLEOTIDE SEQUENCE</scope>
    <source>
        <strain evidence="4">Expedition CK06-06</strain>
    </source>
</reference>
<evidence type="ECO:0000256" key="1">
    <source>
        <dbReference type="ARBA" id="ARBA00022723"/>
    </source>
</evidence>
<dbReference type="AlphaFoldDB" id="X1IJI4"/>
<evidence type="ECO:0000313" key="4">
    <source>
        <dbReference type="EMBL" id="GAH81872.1"/>
    </source>
</evidence>
<dbReference type="PANTHER" id="PTHR45953:SF1">
    <property type="entry name" value="IDURONATE 2-SULFATASE"/>
    <property type="match status" value="1"/>
</dbReference>
<feature type="non-terminal residue" evidence="4">
    <location>
        <position position="240"/>
    </location>
</feature>
<keyword evidence="1" id="KW-0479">Metal-binding</keyword>
<evidence type="ECO:0000256" key="2">
    <source>
        <dbReference type="ARBA" id="ARBA00022801"/>
    </source>
</evidence>
<dbReference type="GO" id="GO:0005737">
    <property type="term" value="C:cytoplasm"/>
    <property type="evidence" value="ECO:0007669"/>
    <property type="project" value="TreeGrafter"/>
</dbReference>
<sequence>VLFVIVDDLRPELGCYGNREIKTPHFDKFAREGMLFSQAYCQAAACAPSRASVMTGLRPDSSRVWSLGEKFRETIPDVVTLPQHFHKFGYYTVSLGKIFHNHMPDRVSFDEPDLRPEAYNTPELIDRDPESFYYDEGLKKELAEVRAERIKKNPNAYAGGWAYGRSYECSEAPDDAFYDGAQTNLALETLKRIKHKKQPFFLALGYYRPHLPFVAPKKYWDLYDRNALSPASNPYLPQNS</sequence>
<accession>X1IJI4</accession>
<dbReference type="InterPro" id="IPR000917">
    <property type="entry name" value="Sulfatase_N"/>
</dbReference>
<organism evidence="4">
    <name type="scientific">marine sediment metagenome</name>
    <dbReference type="NCBI Taxonomy" id="412755"/>
    <lineage>
        <taxon>unclassified sequences</taxon>
        <taxon>metagenomes</taxon>
        <taxon>ecological metagenomes</taxon>
    </lineage>
</organism>
<proteinExistence type="predicted"/>
<keyword evidence="2" id="KW-0378">Hydrolase</keyword>
<evidence type="ECO:0000259" key="3">
    <source>
        <dbReference type="Pfam" id="PF00884"/>
    </source>
</evidence>